<keyword evidence="1 3" id="KW-0853">WD repeat</keyword>
<feature type="repeat" description="WD" evidence="3">
    <location>
        <begin position="303"/>
        <end position="344"/>
    </location>
</feature>
<feature type="region of interest" description="Disordered" evidence="4">
    <location>
        <begin position="173"/>
        <end position="197"/>
    </location>
</feature>
<dbReference type="PROSITE" id="PS50294">
    <property type="entry name" value="WD_REPEATS_REGION"/>
    <property type="match status" value="1"/>
</dbReference>
<dbReference type="OMA" id="CVCLDRS"/>
<evidence type="ECO:0000313" key="6">
    <source>
        <dbReference type="Proteomes" id="UP000001996"/>
    </source>
</evidence>
<protein>
    <submittedName>
        <fullName evidence="5">Uncharacterized protein</fullName>
    </submittedName>
</protein>
<dbReference type="PROSITE" id="PS50082">
    <property type="entry name" value="WD_REPEATS_2"/>
    <property type="match status" value="1"/>
</dbReference>
<dbReference type="GO" id="GO:0000228">
    <property type="term" value="C:nuclear chromosome"/>
    <property type="evidence" value="ECO:0007669"/>
    <property type="project" value="EnsemblFungi"/>
</dbReference>
<organism evidence="5 6">
    <name type="scientific">Lodderomyces elongisporus (strain ATCC 11503 / CBS 2605 / JCM 1781 / NBRC 1676 / NRRL YB-4239)</name>
    <name type="common">Yeast</name>
    <name type="synonym">Saccharomyces elongisporus</name>
    <dbReference type="NCBI Taxonomy" id="379508"/>
    <lineage>
        <taxon>Eukaryota</taxon>
        <taxon>Fungi</taxon>
        <taxon>Dikarya</taxon>
        <taxon>Ascomycota</taxon>
        <taxon>Saccharomycotina</taxon>
        <taxon>Pichiomycetes</taxon>
        <taxon>Debaryomycetaceae</taxon>
        <taxon>Candida/Lodderomyces clade</taxon>
        <taxon>Lodderomyces</taxon>
    </lineage>
</organism>
<dbReference type="OrthoDB" id="10251741at2759"/>
<feature type="compositionally biased region" description="Low complexity" evidence="4">
    <location>
        <begin position="173"/>
        <end position="194"/>
    </location>
</feature>
<name>A5E5T9_LODEL</name>
<keyword evidence="2" id="KW-0677">Repeat</keyword>
<dbReference type="GO" id="GO:0055087">
    <property type="term" value="C:Ski complex"/>
    <property type="evidence" value="ECO:0007669"/>
    <property type="project" value="EnsemblFungi"/>
</dbReference>
<dbReference type="AlphaFoldDB" id="A5E5T9"/>
<dbReference type="STRING" id="379508.A5E5T9"/>
<evidence type="ECO:0000256" key="4">
    <source>
        <dbReference type="SAM" id="MobiDB-lite"/>
    </source>
</evidence>
<evidence type="ECO:0000256" key="3">
    <source>
        <dbReference type="PROSITE-ProRule" id="PRU00221"/>
    </source>
</evidence>
<dbReference type="GO" id="GO:0070481">
    <property type="term" value="P:nuclear-transcribed mRNA catabolic process, non-stop decay"/>
    <property type="evidence" value="ECO:0007669"/>
    <property type="project" value="EnsemblFungi"/>
</dbReference>
<dbReference type="SMART" id="SM00320">
    <property type="entry name" value="WD40"/>
    <property type="match status" value="4"/>
</dbReference>
<evidence type="ECO:0000256" key="1">
    <source>
        <dbReference type="ARBA" id="ARBA00022574"/>
    </source>
</evidence>
<dbReference type="KEGG" id="lel:PVL30_005721"/>
<dbReference type="GO" id="GO:0070478">
    <property type="term" value="P:nuclear-transcribed mRNA catabolic process, 3'-5' exonucleolytic nonsense-mediated decay"/>
    <property type="evidence" value="ECO:0007669"/>
    <property type="project" value="EnsemblFungi"/>
</dbReference>
<gene>
    <name evidence="5" type="ORF">LELG_04978</name>
</gene>
<dbReference type="GO" id="GO:0007131">
    <property type="term" value="P:reciprocal meiotic recombination"/>
    <property type="evidence" value="ECO:0007669"/>
    <property type="project" value="EnsemblFungi"/>
</dbReference>
<dbReference type="Proteomes" id="UP000001996">
    <property type="component" value="Unassembled WGS sequence"/>
</dbReference>
<dbReference type="InterPro" id="IPR036322">
    <property type="entry name" value="WD40_repeat_dom_sf"/>
</dbReference>
<dbReference type="PANTHER" id="PTHR44090">
    <property type="entry name" value="WD REPEAT-CONTAINING PROTEIN 61"/>
    <property type="match status" value="1"/>
</dbReference>
<dbReference type="PROSITE" id="PS00678">
    <property type="entry name" value="WD_REPEATS_1"/>
    <property type="match status" value="1"/>
</dbReference>
<dbReference type="VEuPathDB" id="FungiDB:LELG_04978"/>
<dbReference type="Gene3D" id="2.130.10.10">
    <property type="entry name" value="YVTN repeat-like/Quinoprotein amine dehydrogenase"/>
    <property type="match status" value="1"/>
</dbReference>
<dbReference type="InParanoid" id="A5E5T9"/>
<dbReference type="GO" id="GO:0065004">
    <property type="term" value="P:protein-DNA complex assembly"/>
    <property type="evidence" value="ECO:0007669"/>
    <property type="project" value="EnsemblFungi"/>
</dbReference>
<dbReference type="InterPro" id="IPR051510">
    <property type="entry name" value="SKI8"/>
</dbReference>
<evidence type="ECO:0000256" key="2">
    <source>
        <dbReference type="ARBA" id="ARBA00022737"/>
    </source>
</evidence>
<dbReference type="GeneID" id="5231265"/>
<accession>A5E5T9</accession>
<dbReference type="FunCoup" id="A5E5T9">
    <property type="interactions" value="141"/>
</dbReference>
<dbReference type="Pfam" id="PF00400">
    <property type="entry name" value="WD40"/>
    <property type="match status" value="1"/>
</dbReference>
<dbReference type="SUPFAM" id="SSF50978">
    <property type="entry name" value="WD40 repeat-like"/>
    <property type="match status" value="1"/>
</dbReference>
<dbReference type="InterPro" id="IPR001680">
    <property type="entry name" value="WD40_rpt"/>
</dbReference>
<keyword evidence="6" id="KW-1185">Reference proteome</keyword>
<reference evidence="5 6" key="1">
    <citation type="journal article" date="2009" name="Nature">
        <title>Evolution of pathogenicity and sexual reproduction in eight Candida genomes.</title>
        <authorList>
            <person name="Butler G."/>
            <person name="Rasmussen M.D."/>
            <person name="Lin M.F."/>
            <person name="Santos M.A."/>
            <person name="Sakthikumar S."/>
            <person name="Munro C.A."/>
            <person name="Rheinbay E."/>
            <person name="Grabherr M."/>
            <person name="Forche A."/>
            <person name="Reedy J.L."/>
            <person name="Agrafioti I."/>
            <person name="Arnaud M.B."/>
            <person name="Bates S."/>
            <person name="Brown A.J."/>
            <person name="Brunke S."/>
            <person name="Costanzo M.C."/>
            <person name="Fitzpatrick D.A."/>
            <person name="de Groot P.W."/>
            <person name="Harris D."/>
            <person name="Hoyer L.L."/>
            <person name="Hube B."/>
            <person name="Klis F.M."/>
            <person name="Kodira C."/>
            <person name="Lennard N."/>
            <person name="Logue M.E."/>
            <person name="Martin R."/>
            <person name="Neiman A.M."/>
            <person name="Nikolaou E."/>
            <person name="Quail M.A."/>
            <person name="Quinn J."/>
            <person name="Santos M.C."/>
            <person name="Schmitzberger F.F."/>
            <person name="Sherlock G."/>
            <person name="Shah P."/>
            <person name="Silverstein K.A."/>
            <person name="Skrzypek M.S."/>
            <person name="Soll D."/>
            <person name="Staggs R."/>
            <person name="Stansfield I."/>
            <person name="Stumpf M.P."/>
            <person name="Sudbery P.E."/>
            <person name="Srikantha T."/>
            <person name="Zeng Q."/>
            <person name="Berman J."/>
            <person name="Berriman M."/>
            <person name="Heitman J."/>
            <person name="Gow N.A."/>
            <person name="Lorenz M.C."/>
            <person name="Birren B.W."/>
            <person name="Kellis M."/>
            <person name="Cuomo C.A."/>
        </authorList>
    </citation>
    <scope>NUCLEOTIDE SEQUENCE [LARGE SCALE GENOMIC DNA]</scope>
    <source>
        <strain evidence="6">ATCC 11503 / BCRC 21390 / CBS 2605 / JCM 1781 / NBRC 1676 / NRRL YB-4239</strain>
    </source>
</reference>
<dbReference type="EMBL" id="CH981530">
    <property type="protein sequence ID" value="EDK46797.1"/>
    <property type="molecule type" value="Genomic_DNA"/>
</dbReference>
<evidence type="ECO:0000313" key="5">
    <source>
        <dbReference type="EMBL" id="EDK46797.1"/>
    </source>
</evidence>
<sequence length="405" mass="44109">MGKQYITTVNVSKAHKSDIYGVEVTDKFTISVSSDGYARFWDNKKDEVHDPRTSVQSLFIDKSGIHHVSVYENKLPSSTTKVTICAFACFNGKIIFRYFLDDNLETSLKELDFVVEKAWVPGFYRDPANKLDYFLANKIDGLTEVYNLNVEQIGEDNVQIVFDKHGLLGISSSPSSSTTSSSASSTASNATGSSFPNSLAVNQTENKKCAIGYMNGSVLLFDFETLKLTYTFKSTDLVISKNPKLNSSSSVPRVLAFSPGGTLLAVGRDNQAAGSITLYDVEYGENVGSLVAPSHSAKTVVGGFAHQGWIMGLDFDESGKFLVSCGFDKSVRVWDLDTREREATINLSVSDFDDTEADEQDQSIASGVKFIKKGVRGGAGGDSNDGICVVSFDRGIRWYREAGGI</sequence>
<proteinExistence type="predicted"/>
<dbReference type="InterPro" id="IPR019775">
    <property type="entry name" value="WD40_repeat_CS"/>
</dbReference>
<dbReference type="InterPro" id="IPR015943">
    <property type="entry name" value="WD40/YVTN_repeat-like_dom_sf"/>
</dbReference>
<dbReference type="eggNOG" id="KOG4155">
    <property type="taxonomic scope" value="Eukaryota"/>
</dbReference>
<dbReference type="HOGENOM" id="CLU_065016_0_0_1"/>
<dbReference type="PANTHER" id="PTHR44090:SF1">
    <property type="entry name" value="SUPERKILLER COMPLEX PROTEIN 8"/>
    <property type="match status" value="1"/>
</dbReference>